<evidence type="ECO:0000256" key="1">
    <source>
        <dbReference type="ARBA" id="ARBA00001974"/>
    </source>
</evidence>
<comment type="cofactor">
    <cofactor evidence="1">
        <name>FAD</name>
        <dbReference type="ChEBI" id="CHEBI:57692"/>
    </cofactor>
</comment>
<name>E8N8K3_MICTS</name>
<dbReference type="AlphaFoldDB" id="E8N8K3"/>
<evidence type="ECO:0000259" key="4">
    <source>
        <dbReference type="Pfam" id="PF01494"/>
    </source>
</evidence>
<keyword evidence="2" id="KW-0285">Flavoprotein</keyword>
<evidence type="ECO:0000256" key="3">
    <source>
        <dbReference type="ARBA" id="ARBA00022827"/>
    </source>
</evidence>
<dbReference type="GO" id="GO:0016709">
    <property type="term" value="F:oxidoreductase activity, acting on paired donors, with incorporation or reduction of molecular oxygen, NAD(P)H as one donor, and incorporation of one atom of oxygen"/>
    <property type="evidence" value="ECO:0007669"/>
    <property type="project" value="UniProtKB-ARBA"/>
</dbReference>
<accession>E8N8K3</accession>
<dbReference type="KEGG" id="mts:MTES_2695"/>
<dbReference type="SUPFAM" id="SSF51905">
    <property type="entry name" value="FAD/NAD(P)-binding domain"/>
    <property type="match status" value="1"/>
</dbReference>
<evidence type="ECO:0000313" key="6">
    <source>
        <dbReference type="Proteomes" id="UP000008975"/>
    </source>
</evidence>
<dbReference type="InterPro" id="IPR036188">
    <property type="entry name" value="FAD/NAD-bd_sf"/>
</dbReference>
<dbReference type="Gene3D" id="3.30.70.2450">
    <property type="match status" value="1"/>
</dbReference>
<proteinExistence type="predicted"/>
<dbReference type="STRING" id="979556.MTES_2695"/>
<protein>
    <submittedName>
        <fullName evidence="5">2-polyprenyl-6-methoxyphenol hydroxylase</fullName>
    </submittedName>
</protein>
<evidence type="ECO:0000256" key="2">
    <source>
        <dbReference type="ARBA" id="ARBA00022630"/>
    </source>
</evidence>
<dbReference type="eggNOG" id="COG0654">
    <property type="taxonomic scope" value="Bacteria"/>
</dbReference>
<organism evidence="5 6">
    <name type="scientific">Microbacterium testaceum (strain StLB037)</name>
    <dbReference type="NCBI Taxonomy" id="979556"/>
    <lineage>
        <taxon>Bacteria</taxon>
        <taxon>Bacillati</taxon>
        <taxon>Actinomycetota</taxon>
        <taxon>Actinomycetes</taxon>
        <taxon>Micrococcales</taxon>
        <taxon>Microbacteriaceae</taxon>
        <taxon>Microbacterium</taxon>
    </lineage>
</organism>
<dbReference type="GO" id="GO:0071949">
    <property type="term" value="F:FAD binding"/>
    <property type="evidence" value="ECO:0007669"/>
    <property type="project" value="InterPro"/>
</dbReference>
<feature type="domain" description="FAD-binding" evidence="4">
    <location>
        <begin position="10"/>
        <end position="342"/>
    </location>
</feature>
<dbReference type="InterPro" id="IPR002938">
    <property type="entry name" value="FAD-bd"/>
</dbReference>
<evidence type="ECO:0000313" key="5">
    <source>
        <dbReference type="EMBL" id="BAJ75659.1"/>
    </source>
</evidence>
<dbReference type="PRINTS" id="PR00420">
    <property type="entry name" value="RNGMNOXGNASE"/>
</dbReference>
<dbReference type="Proteomes" id="UP000008975">
    <property type="component" value="Chromosome"/>
</dbReference>
<dbReference type="RefSeq" id="WP_013585784.1">
    <property type="nucleotide sequence ID" value="NC_015125.1"/>
</dbReference>
<dbReference type="EMBL" id="AP012052">
    <property type="protein sequence ID" value="BAJ75659.1"/>
    <property type="molecule type" value="Genomic_DNA"/>
</dbReference>
<keyword evidence="3" id="KW-0274">FAD</keyword>
<gene>
    <name evidence="5" type="ordered locus">MTES_2695</name>
</gene>
<dbReference type="PANTHER" id="PTHR43004:SF19">
    <property type="entry name" value="BINDING MONOOXYGENASE, PUTATIVE (JCVI)-RELATED"/>
    <property type="match status" value="1"/>
</dbReference>
<dbReference type="PANTHER" id="PTHR43004">
    <property type="entry name" value="TRK SYSTEM POTASSIUM UPTAKE PROTEIN"/>
    <property type="match status" value="1"/>
</dbReference>
<dbReference type="HOGENOM" id="CLU_009665_20_0_11"/>
<reference key="2">
    <citation type="submission" date="2011-02" db="EMBL/GenBank/DDBJ databases">
        <title>Genome sequence of Microbacterium testaceum StLB037.</title>
        <authorList>
            <person name="Morohoshi T."/>
            <person name="Wang W.Z."/>
            <person name="Someya N."/>
            <person name="Ikeda T."/>
        </authorList>
    </citation>
    <scope>NUCLEOTIDE SEQUENCE</scope>
    <source>
        <strain>StLB037</strain>
    </source>
</reference>
<sequence>MMTSDSPHTTDVLIIGAGPVGLAAAVTLRRRGANVRIVDAAEHGASTSRAAVIHARTLEVLASIDLAAPIVDEGVIVPDFTVRDGARKLAHLDFRSLETPYPFTLMLSQARTEELLARAFTDLGGEIEREVAFESFGTGAGAESVVLRHRDGTREKATSRFVIGADGSRSGVRKARAITFEGSEYAASFVLADVSMTWSLAPDEVQLFLAKQGLVVVAPLPGGRHRIVATMDDAPAEPTAADVQHILDERGPGDAVVRSVAWSSRFRVAHRLASAYRDGNVFLAGDAAHVHSPAGGQGMNLGIQDAVLLGGILNDVLEGERAEDRLDDYERLRRPAAQGVITLTDRMTRMATLRSPILRGLRNAAMGVALRSPRRQHTLTRRIAQLDA</sequence>
<dbReference type="Gene3D" id="3.50.50.60">
    <property type="entry name" value="FAD/NAD(P)-binding domain"/>
    <property type="match status" value="1"/>
</dbReference>
<dbReference type="Pfam" id="PF01494">
    <property type="entry name" value="FAD_binding_3"/>
    <property type="match status" value="1"/>
</dbReference>
<reference evidence="5 6" key="1">
    <citation type="journal article" date="2011" name="J. Bacteriol.">
        <title>Genome sequence of Microbacterium testaceum StLB037, an N-acylhomoserine lactone-degrading bacterium isolated from potato leaves.</title>
        <authorList>
            <person name="Morohoshi T."/>
            <person name="Wang W.-Z."/>
            <person name="Someya N."/>
            <person name="Ikeda T."/>
        </authorList>
    </citation>
    <scope>NUCLEOTIDE SEQUENCE [LARGE SCALE GENOMIC DNA]</scope>
    <source>
        <strain evidence="5 6">StLB037</strain>
    </source>
</reference>
<dbReference type="InterPro" id="IPR050641">
    <property type="entry name" value="RIFMO-like"/>
</dbReference>